<evidence type="ECO:0000256" key="2">
    <source>
        <dbReference type="ARBA" id="ARBA00022801"/>
    </source>
</evidence>
<comment type="similarity">
    <text evidence="1 4">Belongs to the glycosyl hydrolase 1 family.</text>
</comment>
<sequence>MGSFQLGWFAHPIFKNGDYPDVMKWQVGNKSQLQDLSVSRLPSFTEEEKNYIKGTADMFCINHYTTKVATFAVGQLSPLSYDQDRDVLETEEPDSPTTAYAGQRAVAWGLRRLLNWIKEEYGNPQIYVSENGVPSPYPITLDDIERVFYYKTYIDEALKAQNLDGVNVKGYMATSFMDSFDWSNGYNFLFGLHHVDFNNPNRPRTIKYSGLYYSQVMKDNGFPAPHQRGCNIFVAPLLYLQLDELVLYTSSQGLYRCSVVFYCIVA</sequence>
<evidence type="ECO:0008006" key="6">
    <source>
        <dbReference type="Google" id="ProtNLM"/>
    </source>
</evidence>
<reference evidence="5" key="1">
    <citation type="submission" date="2023-09" db="UniProtKB">
        <authorList>
            <consortium name="Ensembl"/>
        </authorList>
    </citation>
    <scope>IDENTIFICATION</scope>
</reference>
<keyword evidence="2" id="KW-0378">Hydrolase</keyword>
<dbReference type="Pfam" id="PF00232">
    <property type="entry name" value="Glyco_hydro_1"/>
    <property type="match status" value="1"/>
</dbReference>
<accession>A0A3B4ZZ26</accession>
<keyword evidence="3" id="KW-0326">Glycosidase</keyword>
<dbReference type="GO" id="GO:0005975">
    <property type="term" value="P:carbohydrate metabolic process"/>
    <property type="evidence" value="ECO:0007669"/>
    <property type="project" value="InterPro"/>
</dbReference>
<dbReference type="PANTHER" id="PTHR10353:SF36">
    <property type="entry name" value="LP05116P"/>
    <property type="match status" value="1"/>
</dbReference>
<proteinExistence type="inferred from homology"/>
<protein>
    <recommendedName>
        <fullName evidence="6">Lactase</fullName>
    </recommendedName>
</protein>
<dbReference type="GO" id="GO:0004553">
    <property type="term" value="F:hydrolase activity, hydrolyzing O-glycosyl compounds"/>
    <property type="evidence" value="ECO:0007669"/>
    <property type="project" value="InterPro"/>
</dbReference>
<dbReference type="Ensembl" id="ENSSPAT00000013322.1">
    <property type="protein sequence ID" value="ENSSPAP00000013101.1"/>
    <property type="gene ID" value="ENSSPAG00000009920.1"/>
</dbReference>
<evidence type="ECO:0000256" key="1">
    <source>
        <dbReference type="ARBA" id="ARBA00010838"/>
    </source>
</evidence>
<dbReference type="InterPro" id="IPR017853">
    <property type="entry name" value="GH"/>
</dbReference>
<evidence type="ECO:0000256" key="3">
    <source>
        <dbReference type="ARBA" id="ARBA00023295"/>
    </source>
</evidence>
<dbReference type="GeneTree" id="ENSGT00940000155324"/>
<dbReference type="SUPFAM" id="SSF51445">
    <property type="entry name" value="(Trans)glycosidases"/>
    <property type="match status" value="1"/>
</dbReference>
<name>A0A3B4ZZ26_9TELE</name>
<dbReference type="Gene3D" id="3.20.20.80">
    <property type="entry name" value="Glycosidases"/>
    <property type="match status" value="1"/>
</dbReference>
<dbReference type="PRINTS" id="PR00131">
    <property type="entry name" value="GLHYDRLASE1"/>
</dbReference>
<evidence type="ECO:0000313" key="5">
    <source>
        <dbReference type="Ensembl" id="ENSSPAP00000013101.1"/>
    </source>
</evidence>
<dbReference type="PANTHER" id="PTHR10353">
    <property type="entry name" value="GLYCOSYL HYDROLASE"/>
    <property type="match status" value="1"/>
</dbReference>
<dbReference type="InterPro" id="IPR001360">
    <property type="entry name" value="Glyco_hydro_1"/>
</dbReference>
<dbReference type="STRING" id="144197.ENSSPAP00000013101"/>
<organism evidence="5">
    <name type="scientific">Stegastes partitus</name>
    <name type="common">bicolor damselfish</name>
    <dbReference type="NCBI Taxonomy" id="144197"/>
    <lineage>
        <taxon>Eukaryota</taxon>
        <taxon>Metazoa</taxon>
        <taxon>Chordata</taxon>
        <taxon>Craniata</taxon>
        <taxon>Vertebrata</taxon>
        <taxon>Euteleostomi</taxon>
        <taxon>Actinopterygii</taxon>
        <taxon>Neopterygii</taxon>
        <taxon>Teleostei</taxon>
        <taxon>Neoteleostei</taxon>
        <taxon>Acanthomorphata</taxon>
        <taxon>Ovalentaria</taxon>
        <taxon>Pomacentridae</taxon>
        <taxon>Stegastes</taxon>
    </lineage>
</organism>
<evidence type="ECO:0000256" key="4">
    <source>
        <dbReference type="RuleBase" id="RU003690"/>
    </source>
</evidence>
<dbReference type="AlphaFoldDB" id="A0A3B4ZZ26"/>